<reference evidence="2 3" key="1">
    <citation type="submission" date="2007-02" db="EMBL/GenBank/DDBJ databases">
        <authorList>
            <person name="DeShazer D."/>
            <person name="Woods D.E."/>
            <person name="Nierman W.C."/>
        </authorList>
    </citation>
    <scope>NUCLEOTIDE SEQUENCE [LARGE SCALE GENOMIC DNA]</scope>
    <source>
        <strain evidence="2 3">1106a</strain>
    </source>
</reference>
<accession>A3NVR1</accession>
<feature type="compositionally biased region" description="Basic and acidic residues" evidence="1">
    <location>
        <begin position="44"/>
        <end position="58"/>
    </location>
</feature>
<organism evidence="2 3">
    <name type="scientific">Burkholderia pseudomallei (strain 1106a)</name>
    <dbReference type="NCBI Taxonomy" id="357348"/>
    <lineage>
        <taxon>Bacteria</taxon>
        <taxon>Pseudomonadati</taxon>
        <taxon>Pseudomonadota</taxon>
        <taxon>Betaproteobacteria</taxon>
        <taxon>Burkholderiales</taxon>
        <taxon>Burkholderiaceae</taxon>
        <taxon>Burkholderia</taxon>
        <taxon>pseudomallei group</taxon>
    </lineage>
</organism>
<dbReference type="Proteomes" id="UP000006738">
    <property type="component" value="Chromosome I"/>
</dbReference>
<feature type="region of interest" description="Disordered" evidence="1">
    <location>
        <begin position="40"/>
        <end position="59"/>
    </location>
</feature>
<dbReference type="EMBL" id="CP000572">
    <property type="protein sequence ID" value="ABN90241.1"/>
    <property type="molecule type" value="Genomic_DNA"/>
</dbReference>
<protein>
    <submittedName>
        <fullName evidence="2">Uncharacterized protein</fullName>
    </submittedName>
</protein>
<evidence type="ECO:0000313" key="3">
    <source>
        <dbReference type="Proteomes" id="UP000006738"/>
    </source>
</evidence>
<proteinExistence type="predicted"/>
<dbReference type="AlphaFoldDB" id="A3NVR1"/>
<dbReference type="KEGG" id="bpl:BURPS1106A_2168"/>
<evidence type="ECO:0000313" key="2">
    <source>
        <dbReference type="EMBL" id="ABN90241.1"/>
    </source>
</evidence>
<gene>
    <name evidence="2" type="ordered locus">BURPS1106A_2168</name>
</gene>
<dbReference type="HOGENOM" id="CLU_2141174_0_0_4"/>
<sequence>MPGARRDEGSRSRAATCTLPIDARGAGPRRADGRARTVIGADAGADKSKGDGKRERAVDTAVDTAVDADGGAETDRGINVTTSARLAGRGASGAAAVPAGSAQRSIASHASP</sequence>
<feature type="region of interest" description="Disordered" evidence="1">
    <location>
        <begin position="89"/>
        <end position="112"/>
    </location>
</feature>
<feature type="compositionally biased region" description="Low complexity" evidence="1">
    <location>
        <begin position="89"/>
        <end position="105"/>
    </location>
</feature>
<evidence type="ECO:0000256" key="1">
    <source>
        <dbReference type="SAM" id="MobiDB-lite"/>
    </source>
</evidence>
<name>A3NVR1_BURP0</name>